<reference evidence="7" key="1">
    <citation type="journal article" date="2005" name="Nature">
        <title>Sequencing of Aspergillus nidulans and comparative analysis with A. fumigatus and A. oryzae.</title>
        <authorList>
            <person name="Galagan J.E."/>
            <person name="Calvo S.E."/>
            <person name="Cuomo C."/>
            <person name="Ma L.J."/>
            <person name="Wortman J.R."/>
            <person name="Batzoglou S."/>
            <person name="Lee S.I."/>
            <person name="Basturkmen M."/>
            <person name="Spevak C.C."/>
            <person name="Clutterbuck J."/>
            <person name="Kapitonov V."/>
            <person name="Jurka J."/>
            <person name="Scazzocchio C."/>
            <person name="Farman M."/>
            <person name="Butler J."/>
            <person name="Purcell S."/>
            <person name="Harris S."/>
            <person name="Braus G.H."/>
            <person name="Draht O."/>
            <person name="Busch S."/>
            <person name="D'Enfert C."/>
            <person name="Bouchier C."/>
            <person name="Goldman G.H."/>
            <person name="Bell-Pedersen D."/>
            <person name="Griffiths-Jones S."/>
            <person name="Doonan J.H."/>
            <person name="Yu J."/>
            <person name="Vienken K."/>
            <person name="Pain A."/>
            <person name="Freitag M."/>
            <person name="Selker E.U."/>
            <person name="Archer D.B."/>
            <person name="Penalva M.A."/>
            <person name="Oakley B.R."/>
            <person name="Momany M."/>
            <person name="Tanaka T."/>
            <person name="Kumagai T."/>
            <person name="Asai K."/>
            <person name="Machida M."/>
            <person name="Nierman W.C."/>
            <person name="Denning D.W."/>
            <person name="Caddick M."/>
            <person name="Hynes M."/>
            <person name="Paoletti M."/>
            <person name="Fischer R."/>
            <person name="Miller B."/>
            <person name="Dyer P."/>
            <person name="Sachs M.S."/>
            <person name="Osmani S.A."/>
            <person name="Birren B.W."/>
        </authorList>
    </citation>
    <scope>NUCLEOTIDE SEQUENCE [LARGE SCALE GENOMIC DNA]</scope>
    <source>
        <strain evidence="7">FGSC A4 / ATCC 38163 / CBS 112.46 / NRRL 194 / M139</strain>
    </source>
</reference>
<dbReference type="InterPro" id="IPR036779">
    <property type="entry name" value="LysM_dom_sf"/>
</dbReference>
<dbReference type="GO" id="GO:0008061">
    <property type="term" value="F:chitin binding"/>
    <property type="evidence" value="ECO:0007669"/>
    <property type="project" value="UniProtKB-KW"/>
</dbReference>
<reference evidence="7" key="2">
    <citation type="journal article" date="2009" name="Fungal Genet. Biol.">
        <title>The 2008 update of the Aspergillus nidulans genome annotation: a community effort.</title>
        <authorList>
            <person name="Wortman J.R."/>
            <person name="Gilsenan J.M."/>
            <person name="Joardar V."/>
            <person name="Deegan J."/>
            <person name="Clutterbuck J."/>
            <person name="Andersen M.R."/>
            <person name="Archer D."/>
            <person name="Bencina M."/>
            <person name="Braus G."/>
            <person name="Coutinho P."/>
            <person name="von Dohren H."/>
            <person name="Doonan J."/>
            <person name="Driessen A.J."/>
            <person name="Durek P."/>
            <person name="Espeso E."/>
            <person name="Fekete E."/>
            <person name="Flipphi M."/>
            <person name="Estrada C.G."/>
            <person name="Geysens S."/>
            <person name="Goldman G."/>
            <person name="de Groot P.W."/>
            <person name="Hansen K."/>
            <person name="Harris S.D."/>
            <person name="Heinekamp T."/>
            <person name="Helmstaedt K."/>
            <person name="Henrissat B."/>
            <person name="Hofmann G."/>
            <person name="Homan T."/>
            <person name="Horio T."/>
            <person name="Horiuchi H."/>
            <person name="James S."/>
            <person name="Jones M."/>
            <person name="Karaffa L."/>
            <person name="Karanyi Z."/>
            <person name="Kato M."/>
            <person name="Keller N."/>
            <person name="Kelly D.E."/>
            <person name="Kiel J.A."/>
            <person name="Kim J.M."/>
            <person name="van der Klei I.J."/>
            <person name="Klis F.M."/>
            <person name="Kovalchuk A."/>
            <person name="Krasevec N."/>
            <person name="Kubicek C.P."/>
            <person name="Liu B."/>
            <person name="Maccabe A."/>
            <person name="Meyer V."/>
            <person name="Mirabito P."/>
            <person name="Miskei M."/>
            <person name="Mos M."/>
            <person name="Mullins J."/>
            <person name="Nelson D.R."/>
            <person name="Nielsen J."/>
            <person name="Oakley B.R."/>
            <person name="Osmani S.A."/>
            <person name="Pakula T."/>
            <person name="Paszewski A."/>
            <person name="Paulsen I."/>
            <person name="Pilsyk S."/>
            <person name="Pocsi I."/>
            <person name="Punt P.J."/>
            <person name="Ram A.F."/>
            <person name="Ren Q."/>
            <person name="Robellet X."/>
            <person name="Robson G."/>
            <person name="Seiboth B."/>
            <person name="van Solingen P."/>
            <person name="Specht T."/>
            <person name="Sun J."/>
            <person name="Taheri-Talesh N."/>
            <person name="Takeshita N."/>
            <person name="Ussery D."/>
            <person name="vanKuyk P.A."/>
            <person name="Visser H."/>
            <person name="van de Vondervoort P.J."/>
            <person name="de Vries R.P."/>
            <person name="Walton J."/>
            <person name="Xiang X."/>
            <person name="Xiong Y."/>
            <person name="Zeng A.P."/>
            <person name="Brandt B.W."/>
            <person name="Cornell M.J."/>
            <person name="van den Hondel C.A."/>
            <person name="Visser J."/>
            <person name="Oliver S.G."/>
            <person name="Turner G."/>
        </authorList>
    </citation>
    <scope>GENOME REANNOTATION</scope>
    <source>
        <strain evidence="7">FGSC A4 / ATCC 38163 / CBS 112.46 / NRRL 194 / M139</strain>
    </source>
</reference>
<dbReference type="SMART" id="SM00257">
    <property type="entry name" value="LysM"/>
    <property type="match status" value="3"/>
</dbReference>
<dbReference type="InterPro" id="IPR018392">
    <property type="entry name" value="LysM"/>
</dbReference>
<evidence type="ECO:0000256" key="4">
    <source>
        <dbReference type="SAM" id="MobiDB-lite"/>
    </source>
</evidence>
<dbReference type="Proteomes" id="UP000000560">
    <property type="component" value="Chromosome II"/>
</dbReference>
<evidence type="ECO:0000259" key="5">
    <source>
        <dbReference type="PROSITE" id="PS51782"/>
    </source>
</evidence>
<dbReference type="eggNOG" id="KOG2806">
    <property type="taxonomic scope" value="Eukaryota"/>
</dbReference>
<evidence type="ECO:0000256" key="1">
    <source>
        <dbReference type="ARBA" id="ARBA00022669"/>
    </source>
</evidence>
<dbReference type="GeneID" id="2873392"/>
<dbReference type="InParanoid" id="Q5B653"/>
<dbReference type="CDD" id="cd00118">
    <property type="entry name" value="LysM"/>
    <property type="match status" value="3"/>
</dbReference>
<dbReference type="SUPFAM" id="SSF54106">
    <property type="entry name" value="LysM domain"/>
    <property type="match status" value="3"/>
</dbReference>
<proteinExistence type="predicted"/>
<dbReference type="AlphaFoldDB" id="Q5B653"/>
<gene>
    <name evidence="6" type="ORF">ANIA_03977</name>
</gene>
<dbReference type="HOGENOM" id="CLU_010591_8_0_1"/>
<dbReference type="PANTHER" id="PTHR34997:SF2">
    <property type="entry name" value="LYSM DOMAIN-CONTAINING PROTEIN-RELATED"/>
    <property type="match status" value="1"/>
</dbReference>
<dbReference type="PROSITE" id="PS51782">
    <property type="entry name" value="LYSM"/>
    <property type="match status" value="4"/>
</dbReference>
<feature type="compositionally biased region" description="Low complexity" evidence="4">
    <location>
        <begin position="39"/>
        <end position="63"/>
    </location>
</feature>
<keyword evidence="2" id="KW-0732">Signal</keyword>
<feature type="domain" description="LysM" evidence="5">
    <location>
        <begin position="152"/>
        <end position="205"/>
    </location>
</feature>
<evidence type="ECO:0000256" key="3">
    <source>
        <dbReference type="ARBA" id="ARBA00023026"/>
    </source>
</evidence>
<evidence type="ECO:0000313" key="7">
    <source>
        <dbReference type="Proteomes" id="UP000000560"/>
    </source>
</evidence>
<protein>
    <recommendedName>
        <fullName evidence="5">LysM domain-containing protein</fullName>
    </recommendedName>
</protein>
<keyword evidence="7" id="KW-1185">Reference proteome</keyword>
<dbReference type="OrthoDB" id="5985073at2759"/>
<organism evidence="6 7">
    <name type="scientific">Emericella nidulans (strain FGSC A4 / ATCC 38163 / CBS 112.46 / NRRL 194 / M139)</name>
    <name type="common">Aspergillus nidulans</name>
    <dbReference type="NCBI Taxonomy" id="227321"/>
    <lineage>
        <taxon>Eukaryota</taxon>
        <taxon>Fungi</taxon>
        <taxon>Dikarya</taxon>
        <taxon>Ascomycota</taxon>
        <taxon>Pezizomycotina</taxon>
        <taxon>Eurotiomycetes</taxon>
        <taxon>Eurotiomycetidae</taxon>
        <taxon>Eurotiales</taxon>
        <taxon>Aspergillaceae</taxon>
        <taxon>Aspergillus</taxon>
        <taxon>Aspergillus subgen. Nidulantes</taxon>
    </lineage>
</organism>
<dbReference type="PANTHER" id="PTHR34997">
    <property type="entry name" value="AM15"/>
    <property type="match status" value="1"/>
</dbReference>
<dbReference type="OMA" id="MWANAYV"/>
<evidence type="ECO:0000256" key="2">
    <source>
        <dbReference type="ARBA" id="ARBA00022729"/>
    </source>
</evidence>
<keyword evidence="1" id="KW-0147">Chitin-binding</keyword>
<sequence>MSLTTRGYNPSITASCEGFKPGKSHCVEAWGEPAPTKPPTTITTPTTTTTTTTTKTGNAPGTTQAGQIGTCNRWDLVKSGDSGNVFLEKYSGLTLANLVRWNPAIGSRCQSLWVDTYGAPTPSTTTTTMTAPVYGITTPSPIQPGIVDDCNDFHKVQSGDTCASIARSAGISLSQPADLALKFTSWNPGVGNGCSSLWLGYFVCISRVGVTATITMTTTTSGNGIFTPTPTLPGMVKNCDTFYLVKSGDGCAAIASSKGISLSQLYAWNPNLGSDCSGLWSEYYICVSIVGVNPTSTTKTTTKTTTSTKGNGVSTPTSIQAGMTSSCNKFHKVVSGDQCGTIASNAGITLANFLKWNPGVGGFACRSLWLGYYVCIGVL</sequence>
<accession>Q5B653</accession>
<dbReference type="EMBL" id="BN001302">
    <property type="protein sequence ID" value="CBF74966.1"/>
    <property type="molecule type" value="Genomic_DNA"/>
</dbReference>
<accession>C8V5W9</accession>
<feature type="domain" description="LysM" evidence="5">
    <location>
        <begin position="329"/>
        <end position="376"/>
    </location>
</feature>
<dbReference type="Gene3D" id="3.10.350.10">
    <property type="entry name" value="LysM domain"/>
    <property type="match status" value="4"/>
</dbReference>
<evidence type="ECO:0000313" key="6">
    <source>
        <dbReference type="EMBL" id="CBF74966.1"/>
    </source>
</evidence>
<dbReference type="KEGG" id="ani:ANIA_03977"/>
<dbReference type="STRING" id="227321.Q5B653"/>
<dbReference type="VEuPathDB" id="FungiDB:AN3977"/>
<dbReference type="Pfam" id="PF01476">
    <property type="entry name" value="LysM"/>
    <property type="match status" value="3"/>
</dbReference>
<dbReference type="InterPro" id="IPR052210">
    <property type="entry name" value="LysM1-like"/>
</dbReference>
<feature type="domain" description="LysM" evidence="5">
    <location>
        <begin position="73"/>
        <end position="120"/>
    </location>
</feature>
<feature type="region of interest" description="Disordered" evidence="4">
    <location>
        <begin position="30"/>
        <end position="67"/>
    </location>
</feature>
<dbReference type="RefSeq" id="XP_661581.1">
    <property type="nucleotide sequence ID" value="XM_656489.1"/>
</dbReference>
<keyword evidence="3" id="KW-0843">Virulence</keyword>
<feature type="domain" description="LysM" evidence="5">
    <location>
        <begin position="241"/>
        <end position="287"/>
    </location>
</feature>
<name>Q5B653_EMENI</name>